<sequence>MAAEVLSVIYPEVKAPYDEIFKQIVKGIEDEYQGPIKLYPLKSTFSVTDTVRQLDQNNEQMVIALGKSGYQVAKEVYQRKSVAVGALPIQPNGISGVSLLAEPKVLFDSLRLLAPSVKRVAVLHTPANKWLIGRAKAQADQLGLTLLHIEVSDLKNAVAEYDSLLKELDPQTDAIWLPLDPVTANEQVILPKLLEYAWEHNLVLFSSKPEHAKRGALFSMFPNHYELGKGLVFMVERLRSKEIASSVLPMDKMQLAVNLRTAAHLGFAYNTQLRNNFSIVFNK</sequence>
<organism evidence="1 2">
    <name type="scientific">Rheinheimera soli</name>
    <dbReference type="NCBI Taxonomy" id="443616"/>
    <lineage>
        <taxon>Bacteria</taxon>
        <taxon>Pseudomonadati</taxon>
        <taxon>Pseudomonadota</taxon>
        <taxon>Gammaproteobacteria</taxon>
        <taxon>Chromatiales</taxon>
        <taxon>Chromatiaceae</taxon>
        <taxon>Rheinheimera</taxon>
    </lineage>
</organism>
<dbReference type="EMBL" id="JAVDWR010000007">
    <property type="protein sequence ID" value="MDR7121518.1"/>
    <property type="molecule type" value="Genomic_DNA"/>
</dbReference>
<dbReference type="InterPro" id="IPR007487">
    <property type="entry name" value="ABC_transpt-TYRBP-like"/>
</dbReference>
<dbReference type="PANTHER" id="PTHR35271">
    <property type="entry name" value="ABC TRANSPORTER, SUBSTRATE-BINDING LIPOPROTEIN-RELATED"/>
    <property type="match status" value="1"/>
</dbReference>
<accession>A0ABU1W1C4</accession>
<evidence type="ECO:0000313" key="2">
    <source>
        <dbReference type="Proteomes" id="UP001257909"/>
    </source>
</evidence>
<dbReference type="Proteomes" id="UP001257909">
    <property type="component" value="Unassembled WGS sequence"/>
</dbReference>
<dbReference type="Gene3D" id="3.40.50.2300">
    <property type="match status" value="1"/>
</dbReference>
<keyword evidence="2" id="KW-1185">Reference proteome</keyword>
<dbReference type="Pfam" id="PF04392">
    <property type="entry name" value="ABC_sub_bind"/>
    <property type="match status" value="1"/>
</dbReference>
<name>A0ABU1W1C4_9GAMM</name>
<proteinExistence type="predicted"/>
<dbReference type="RefSeq" id="WP_310278798.1">
    <property type="nucleotide sequence ID" value="NZ_JAVDWR010000007.1"/>
</dbReference>
<reference evidence="1 2" key="1">
    <citation type="submission" date="2023-07" db="EMBL/GenBank/DDBJ databases">
        <title>Sorghum-associated microbial communities from plants grown in Nebraska, USA.</title>
        <authorList>
            <person name="Schachtman D."/>
        </authorList>
    </citation>
    <scope>NUCLEOTIDE SEQUENCE [LARGE SCALE GENOMIC DNA]</scope>
    <source>
        <strain evidence="1 2">4138</strain>
    </source>
</reference>
<comment type="caution">
    <text evidence="1">The sequence shown here is derived from an EMBL/GenBank/DDBJ whole genome shotgun (WGS) entry which is preliminary data.</text>
</comment>
<evidence type="ECO:0000313" key="1">
    <source>
        <dbReference type="EMBL" id="MDR7121518.1"/>
    </source>
</evidence>
<protein>
    <submittedName>
        <fullName evidence="1">ABC transport system substrate-binding protein</fullName>
    </submittedName>
</protein>
<dbReference type="PANTHER" id="PTHR35271:SF1">
    <property type="entry name" value="ABC TRANSPORTER, SUBSTRATE-BINDING LIPOPROTEIN"/>
    <property type="match status" value="1"/>
</dbReference>
<gene>
    <name evidence="1" type="ORF">J2W69_002469</name>
</gene>